<dbReference type="Gene3D" id="3.40.50.10440">
    <property type="entry name" value="Dihydroxyacetone kinase, domain 1"/>
    <property type="match status" value="1"/>
</dbReference>
<dbReference type="FunFam" id="3.40.50.10440:FF:000001">
    <property type="entry name" value="Dihydroxyacetone kinase, DhaK subunit"/>
    <property type="match status" value="1"/>
</dbReference>
<protein>
    <submittedName>
        <fullName evidence="3">DAK1 protein</fullName>
    </submittedName>
</protein>
<dbReference type="InterPro" id="IPR004006">
    <property type="entry name" value="DhaK_dom"/>
</dbReference>
<organism evidence="3 4">
    <name type="scientific">Coleophoma crateriformis</name>
    <dbReference type="NCBI Taxonomy" id="565419"/>
    <lineage>
        <taxon>Eukaryota</taxon>
        <taxon>Fungi</taxon>
        <taxon>Dikarya</taxon>
        <taxon>Ascomycota</taxon>
        <taxon>Pezizomycotina</taxon>
        <taxon>Leotiomycetes</taxon>
        <taxon>Helotiales</taxon>
        <taxon>Dermateaceae</taxon>
        <taxon>Coleophoma</taxon>
    </lineage>
</organism>
<comment type="caution">
    <text evidence="3">The sequence shown here is derived from an EMBL/GenBank/DDBJ whole genome shotgun (WGS) entry which is preliminary data.</text>
</comment>
<dbReference type="GO" id="GO:0005829">
    <property type="term" value="C:cytosol"/>
    <property type="evidence" value="ECO:0007669"/>
    <property type="project" value="TreeGrafter"/>
</dbReference>
<evidence type="ECO:0000313" key="3">
    <source>
        <dbReference type="EMBL" id="RDW92033.1"/>
    </source>
</evidence>
<proteinExistence type="predicted"/>
<evidence type="ECO:0000259" key="2">
    <source>
        <dbReference type="PROSITE" id="PS51481"/>
    </source>
</evidence>
<dbReference type="InterPro" id="IPR050861">
    <property type="entry name" value="Dihydroxyacetone_Kinase"/>
</dbReference>
<dbReference type="Gene3D" id="3.30.1180.20">
    <property type="entry name" value="Dihydroxyacetone kinase, domain 2"/>
    <property type="match status" value="1"/>
</dbReference>
<evidence type="ECO:0000256" key="1">
    <source>
        <dbReference type="SAM" id="MobiDB-lite"/>
    </source>
</evidence>
<feature type="domain" description="DhaK" evidence="2">
    <location>
        <begin position="42"/>
        <end position="391"/>
    </location>
</feature>
<dbReference type="EMBL" id="PDLN01000002">
    <property type="protein sequence ID" value="RDW92033.1"/>
    <property type="molecule type" value="Genomic_DNA"/>
</dbReference>
<accession>A0A3D8T0D5</accession>
<dbReference type="PANTHER" id="PTHR28629:SF14">
    <property type="entry name" value="DIHYDROXYACETONE KINASE 1"/>
    <property type="match status" value="1"/>
</dbReference>
<feature type="region of interest" description="Disordered" evidence="1">
    <location>
        <begin position="1"/>
        <end position="36"/>
    </location>
</feature>
<dbReference type="SUPFAM" id="SSF82549">
    <property type="entry name" value="DAK1/DegV-like"/>
    <property type="match status" value="1"/>
</dbReference>
<dbReference type="OrthoDB" id="1724672at2759"/>
<reference evidence="3 4" key="1">
    <citation type="journal article" date="2018" name="IMA Fungus">
        <title>IMA Genome-F 9: Draft genome sequence of Annulohypoxylon stygium, Aspergillus mulundensis, Berkeleyomyces basicola (syn. Thielaviopsis basicola), Ceratocystis smalleyi, two Cercospora beticola strains, Coleophoma cylindrospora, Fusarium fracticaudum, Phialophora cf. hyalina, and Morchella septimelata.</title>
        <authorList>
            <person name="Wingfield B.D."/>
            <person name="Bills G.F."/>
            <person name="Dong Y."/>
            <person name="Huang W."/>
            <person name="Nel W.J."/>
            <person name="Swalarsk-Parry B.S."/>
            <person name="Vaghefi N."/>
            <person name="Wilken P.M."/>
            <person name="An Z."/>
            <person name="de Beer Z.W."/>
            <person name="De Vos L."/>
            <person name="Chen L."/>
            <person name="Duong T.A."/>
            <person name="Gao Y."/>
            <person name="Hammerbacher A."/>
            <person name="Kikkert J.R."/>
            <person name="Li Y."/>
            <person name="Li H."/>
            <person name="Li K."/>
            <person name="Li Q."/>
            <person name="Liu X."/>
            <person name="Ma X."/>
            <person name="Naidoo K."/>
            <person name="Pethybridge S.J."/>
            <person name="Sun J."/>
            <person name="Steenkamp E.T."/>
            <person name="van der Nest M.A."/>
            <person name="van Wyk S."/>
            <person name="Wingfield M.J."/>
            <person name="Xiong C."/>
            <person name="Yue Q."/>
            <person name="Zhang X."/>
        </authorList>
    </citation>
    <scope>NUCLEOTIDE SEQUENCE [LARGE SCALE GENOMIC DNA]</scope>
    <source>
        <strain evidence="3 4">BP5796</strain>
    </source>
</reference>
<dbReference type="PANTHER" id="PTHR28629">
    <property type="entry name" value="TRIOKINASE/FMN CYCLASE"/>
    <property type="match status" value="1"/>
</dbReference>
<dbReference type="GO" id="GO:0004371">
    <property type="term" value="F:glycerone kinase activity"/>
    <property type="evidence" value="ECO:0007669"/>
    <property type="project" value="InterPro"/>
</dbReference>
<evidence type="ECO:0000313" key="4">
    <source>
        <dbReference type="Proteomes" id="UP000256328"/>
    </source>
</evidence>
<feature type="compositionally biased region" description="Low complexity" evidence="1">
    <location>
        <begin position="1"/>
        <end position="15"/>
    </location>
</feature>
<dbReference type="GO" id="GO:0019563">
    <property type="term" value="P:glycerol catabolic process"/>
    <property type="evidence" value="ECO:0007669"/>
    <property type="project" value="TreeGrafter"/>
</dbReference>
<keyword evidence="4" id="KW-1185">Reference proteome</keyword>
<name>A0A3D8T0D5_9HELO</name>
<dbReference type="Proteomes" id="UP000256328">
    <property type="component" value="Unassembled WGS sequence"/>
</dbReference>
<dbReference type="PROSITE" id="PS51481">
    <property type="entry name" value="DHAK"/>
    <property type="match status" value="1"/>
</dbReference>
<dbReference type="Pfam" id="PF02733">
    <property type="entry name" value="Dak1"/>
    <property type="match status" value="1"/>
</dbReference>
<sequence length="473" mass="50531">MSTTTTTATRAETLTNPHDAPEAAPERTSSSSSKETFHLINDPAEAIHEAALGLIEHHPNLCYAPAHKITYRSDLETFRKDHVTTIGFAGGGHEPMFSGFVGPSYLSASVSGAIFASPTAAQIFEAIKLCQPRGADSKGTLIVCGNYTGDILNAGLAITRATAAGYKVRFVPIGDDVAVGRKKGGKVGRRGLSGHVVGLKIACALADQGEALERVADVMEYIAKNSGTIAVAFDRVALPNSTMTEIQALPPATIELGLGCHGEPGLRQMSPVPSPASLVKTMIELLVNTNDEDRSFIPFSSTQKNDAILLVNSSGSTSDEVLARFAELAVAELEQHGIRVVRLTLGPMVTSLKQSGFGLTVWRLPSVDETKPLSRDEAVECWDRKVNVAAFRQYECTDCDLPCPPRVPDPKSNTPFSLAYGSADLGIGHGCAVTRSGIYVRVQRPPEGSKKSPWIPRVQGIFGAELLRRRTEV</sequence>
<dbReference type="AlphaFoldDB" id="A0A3D8T0D5"/>
<gene>
    <name evidence="3" type="ORF">BP5796_01427</name>
</gene>